<comment type="caution">
    <text evidence="2">The sequence shown here is derived from an EMBL/GenBank/DDBJ whole genome shotgun (WGS) entry which is preliminary data.</text>
</comment>
<organism evidence="2 3">
    <name type="scientific">Novosphingobium mangrovi</name>
    <name type="common">ex Hu et al. 2023</name>
    <dbReference type="NCBI Taxonomy" id="2930094"/>
    <lineage>
        <taxon>Bacteria</taxon>
        <taxon>Pseudomonadati</taxon>
        <taxon>Pseudomonadota</taxon>
        <taxon>Alphaproteobacteria</taxon>
        <taxon>Sphingomonadales</taxon>
        <taxon>Sphingomonadaceae</taxon>
        <taxon>Novosphingobium</taxon>
    </lineage>
</organism>
<feature type="signal peptide" evidence="1">
    <location>
        <begin position="1"/>
        <end position="26"/>
    </location>
</feature>
<evidence type="ECO:0000313" key="3">
    <source>
        <dbReference type="Proteomes" id="UP001162802"/>
    </source>
</evidence>
<dbReference type="EMBL" id="JALHAT010000035">
    <property type="protein sequence ID" value="MCJ1962225.1"/>
    <property type="molecule type" value="Genomic_DNA"/>
</dbReference>
<dbReference type="Proteomes" id="UP001162802">
    <property type="component" value="Unassembled WGS sequence"/>
</dbReference>
<evidence type="ECO:0000313" key="2">
    <source>
        <dbReference type="EMBL" id="MCJ1962225.1"/>
    </source>
</evidence>
<gene>
    <name evidence="2" type="ORF">MTR65_16150</name>
</gene>
<evidence type="ECO:0000256" key="1">
    <source>
        <dbReference type="SAM" id="SignalP"/>
    </source>
</evidence>
<feature type="chain" id="PRO_5045247994" description="Biopolymer transporter ExbD" evidence="1">
    <location>
        <begin position="27"/>
        <end position="144"/>
    </location>
</feature>
<keyword evidence="1" id="KW-0732">Signal</keyword>
<proteinExistence type="predicted"/>
<reference evidence="2" key="1">
    <citation type="submission" date="2022-03" db="EMBL/GenBank/DDBJ databases">
        <title>Identification of a novel bacterium isolated from mangrove sediments.</title>
        <authorList>
            <person name="Pan X."/>
        </authorList>
    </citation>
    <scope>NUCLEOTIDE SEQUENCE</scope>
    <source>
        <strain evidence="2">B2637</strain>
    </source>
</reference>
<sequence>MSGRATVSWQTSLADLSLILFMVTAAAVSTAPAPEEGGKAPAAMRQEIAGRSQRAEPLSVYIALPDAPPLAQWLTQQAPDPRQQLTITAPYEAARVQSRTAALEAALALAGEAREAGLAARIVLEPGQGVIRAELAFDAAGLPR</sequence>
<keyword evidence="3" id="KW-1185">Reference proteome</keyword>
<evidence type="ECO:0008006" key="4">
    <source>
        <dbReference type="Google" id="ProtNLM"/>
    </source>
</evidence>
<name>A0ABT0AGD4_9SPHN</name>
<protein>
    <recommendedName>
        <fullName evidence="4">Biopolymer transporter ExbD</fullName>
    </recommendedName>
</protein>
<accession>A0ABT0AGD4</accession>
<dbReference type="RefSeq" id="WP_243802003.1">
    <property type="nucleotide sequence ID" value="NZ_JALHAT010000035.1"/>
</dbReference>